<evidence type="ECO:0000256" key="1">
    <source>
        <dbReference type="ARBA" id="ARBA00001946"/>
    </source>
</evidence>
<dbReference type="SUPFAM" id="SSF55785">
    <property type="entry name" value="PYP-like sensor domain (PAS domain)"/>
    <property type="match status" value="2"/>
</dbReference>
<evidence type="ECO:0000259" key="5">
    <source>
        <dbReference type="PROSITE" id="PS50887"/>
    </source>
</evidence>
<dbReference type="Gene3D" id="3.30.70.270">
    <property type="match status" value="1"/>
</dbReference>
<evidence type="ECO:0000313" key="6">
    <source>
        <dbReference type="EMBL" id="RUO44387.1"/>
    </source>
</evidence>
<dbReference type="InterPro" id="IPR000014">
    <property type="entry name" value="PAS"/>
</dbReference>
<dbReference type="SMART" id="SM00086">
    <property type="entry name" value="PAC"/>
    <property type="match status" value="2"/>
</dbReference>
<dbReference type="EC" id="2.7.7.65" evidence="2"/>
<comment type="catalytic activity">
    <reaction evidence="3">
        <text>2 GTP = 3',3'-c-di-GMP + 2 diphosphate</text>
        <dbReference type="Rhea" id="RHEA:24898"/>
        <dbReference type="ChEBI" id="CHEBI:33019"/>
        <dbReference type="ChEBI" id="CHEBI:37565"/>
        <dbReference type="ChEBI" id="CHEBI:58805"/>
        <dbReference type="EC" id="2.7.7.65"/>
    </reaction>
</comment>
<sequence length="438" mass="49969">MTKNTKEAPDNKNIGYDNLEALQALIYAAPVTLYKLNRYDLSVEPYISDNLTNNFGVDFSLPATVSEWLDYIHPDDRQMISDDFEAWFSSSDTHVLRQKYRLQDKHGTYFWVQDLARKVFEGNKVTAIVGSLSNLSDTHIDYEQIEKISAVSPGIIFQLKQTDNEYVSFPYISQKAVDTFGFSQSSLAQDAAPVIRGIHKEDLPRVMLSLRESKRDMSTWQIDFRIMRNNEERWVSVRGVPEPTHDGAVLWSGVAIDITQQKETERKLRELTLIDSLTGLANRRHFMAEIERLIKDGQRHHYPFALLMYDLDRFKRVNDTYGHDVGDEVLIQVSQLVSKRVRANDVVARIGGEEFVVLLPHTHLSAATELAENLRKRIGALEFNSDQGTFNVTVTFGVTCFTDSDQNADDLLKRVDRLLYKGKESGRNKVVAAATTPR</sequence>
<name>A0A432XAH5_9GAMM</name>
<dbReference type="GO" id="GO:0052621">
    <property type="term" value="F:diguanylate cyclase activity"/>
    <property type="evidence" value="ECO:0007669"/>
    <property type="project" value="UniProtKB-EC"/>
</dbReference>
<dbReference type="SMART" id="SM00267">
    <property type="entry name" value="GGDEF"/>
    <property type="match status" value="1"/>
</dbReference>
<accession>A0A432XAH5</accession>
<dbReference type="RefSeq" id="WP_126756791.1">
    <property type="nucleotide sequence ID" value="NZ_PIPQ01000001.1"/>
</dbReference>
<organism evidence="6 7">
    <name type="scientific">Aliidiomarina taiwanensis</name>
    <dbReference type="NCBI Taxonomy" id="946228"/>
    <lineage>
        <taxon>Bacteria</taxon>
        <taxon>Pseudomonadati</taxon>
        <taxon>Pseudomonadota</taxon>
        <taxon>Gammaproteobacteria</taxon>
        <taxon>Alteromonadales</taxon>
        <taxon>Idiomarinaceae</taxon>
        <taxon>Aliidiomarina</taxon>
    </lineage>
</organism>
<evidence type="ECO:0000256" key="3">
    <source>
        <dbReference type="ARBA" id="ARBA00034247"/>
    </source>
</evidence>
<dbReference type="OrthoDB" id="5620448at2"/>
<dbReference type="FunFam" id="3.30.70.270:FF:000001">
    <property type="entry name" value="Diguanylate cyclase domain protein"/>
    <property type="match status" value="1"/>
</dbReference>
<protein>
    <recommendedName>
        <fullName evidence="2">diguanylate cyclase</fullName>
        <ecNumber evidence="2">2.7.7.65</ecNumber>
    </recommendedName>
</protein>
<dbReference type="PROSITE" id="PS50113">
    <property type="entry name" value="PAC"/>
    <property type="match status" value="1"/>
</dbReference>
<dbReference type="NCBIfam" id="TIGR00229">
    <property type="entry name" value="sensory_box"/>
    <property type="match status" value="1"/>
</dbReference>
<dbReference type="AlphaFoldDB" id="A0A432XAH5"/>
<dbReference type="InterPro" id="IPR043128">
    <property type="entry name" value="Rev_trsase/Diguanyl_cyclase"/>
</dbReference>
<evidence type="ECO:0000313" key="7">
    <source>
        <dbReference type="Proteomes" id="UP000286976"/>
    </source>
</evidence>
<dbReference type="Pfam" id="PF00990">
    <property type="entry name" value="GGDEF"/>
    <property type="match status" value="1"/>
</dbReference>
<dbReference type="SUPFAM" id="SSF55073">
    <property type="entry name" value="Nucleotide cyclase"/>
    <property type="match status" value="1"/>
</dbReference>
<dbReference type="EMBL" id="PIPQ01000001">
    <property type="protein sequence ID" value="RUO44387.1"/>
    <property type="molecule type" value="Genomic_DNA"/>
</dbReference>
<dbReference type="Proteomes" id="UP000286976">
    <property type="component" value="Unassembled WGS sequence"/>
</dbReference>
<dbReference type="CDD" id="cd01949">
    <property type="entry name" value="GGDEF"/>
    <property type="match status" value="1"/>
</dbReference>
<dbReference type="CDD" id="cd00130">
    <property type="entry name" value="PAS"/>
    <property type="match status" value="1"/>
</dbReference>
<dbReference type="PANTHER" id="PTHR45138:SF9">
    <property type="entry name" value="DIGUANYLATE CYCLASE DGCM-RELATED"/>
    <property type="match status" value="1"/>
</dbReference>
<dbReference type="InterPro" id="IPR001610">
    <property type="entry name" value="PAC"/>
</dbReference>
<dbReference type="PROSITE" id="PS50887">
    <property type="entry name" value="GGDEF"/>
    <property type="match status" value="1"/>
</dbReference>
<dbReference type="InterPro" id="IPR035965">
    <property type="entry name" value="PAS-like_dom_sf"/>
</dbReference>
<gene>
    <name evidence="6" type="ORF">CWE15_04225</name>
</gene>
<reference evidence="6 7" key="1">
    <citation type="journal article" date="2011" name="Front. Microbiol.">
        <title>Genomic signatures of strain selection and enhancement in Bacillus atrophaeus var. globigii, a historical biowarfare simulant.</title>
        <authorList>
            <person name="Gibbons H.S."/>
            <person name="Broomall S.M."/>
            <person name="McNew L.A."/>
            <person name="Daligault H."/>
            <person name="Chapman C."/>
            <person name="Bruce D."/>
            <person name="Karavis M."/>
            <person name="Krepps M."/>
            <person name="McGregor P.A."/>
            <person name="Hong C."/>
            <person name="Park K.H."/>
            <person name="Akmal A."/>
            <person name="Feldman A."/>
            <person name="Lin J.S."/>
            <person name="Chang W.E."/>
            <person name="Higgs B.W."/>
            <person name="Demirev P."/>
            <person name="Lindquist J."/>
            <person name="Liem A."/>
            <person name="Fochler E."/>
            <person name="Read T.D."/>
            <person name="Tapia R."/>
            <person name="Johnson S."/>
            <person name="Bishop-Lilly K.A."/>
            <person name="Detter C."/>
            <person name="Han C."/>
            <person name="Sozhamannan S."/>
            <person name="Rosenzweig C.N."/>
            <person name="Skowronski E.W."/>
        </authorList>
    </citation>
    <scope>NUCLEOTIDE SEQUENCE [LARGE SCALE GENOMIC DNA]</scope>
    <source>
        <strain evidence="6 7">AIT1</strain>
    </source>
</reference>
<dbReference type="InterPro" id="IPR000700">
    <property type="entry name" value="PAS-assoc_C"/>
</dbReference>
<dbReference type="InterPro" id="IPR029787">
    <property type="entry name" value="Nucleotide_cyclase"/>
</dbReference>
<keyword evidence="7" id="KW-1185">Reference proteome</keyword>
<dbReference type="PANTHER" id="PTHR45138">
    <property type="entry name" value="REGULATORY COMPONENTS OF SENSORY TRANSDUCTION SYSTEM"/>
    <property type="match status" value="1"/>
</dbReference>
<comment type="cofactor">
    <cofactor evidence="1">
        <name>Mg(2+)</name>
        <dbReference type="ChEBI" id="CHEBI:18420"/>
    </cofactor>
</comment>
<dbReference type="Gene3D" id="3.30.450.20">
    <property type="entry name" value="PAS domain"/>
    <property type="match status" value="2"/>
</dbReference>
<feature type="domain" description="GGDEF" evidence="5">
    <location>
        <begin position="302"/>
        <end position="435"/>
    </location>
</feature>
<evidence type="ECO:0000256" key="2">
    <source>
        <dbReference type="ARBA" id="ARBA00012528"/>
    </source>
</evidence>
<dbReference type="NCBIfam" id="TIGR00254">
    <property type="entry name" value="GGDEF"/>
    <property type="match status" value="1"/>
</dbReference>
<dbReference type="InterPro" id="IPR050469">
    <property type="entry name" value="Diguanylate_Cyclase"/>
</dbReference>
<dbReference type="InterPro" id="IPR000160">
    <property type="entry name" value="GGDEF_dom"/>
</dbReference>
<dbReference type="Pfam" id="PF08447">
    <property type="entry name" value="PAS_3"/>
    <property type="match status" value="2"/>
</dbReference>
<comment type="caution">
    <text evidence="6">The sequence shown here is derived from an EMBL/GenBank/DDBJ whole genome shotgun (WGS) entry which is preliminary data.</text>
</comment>
<feature type="domain" description="PAC" evidence="4">
    <location>
        <begin position="218"/>
        <end position="270"/>
    </location>
</feature>
<proteinExistence type="predicted"/>
<evidence type="ECO:0000259" key="4">
    <source>
        <dbReference type="PROSITE" id="PS50113"/>
    </source>
</evidence>
<dbReference type="InterPro" id="IPR013655">
    <property type="entry name" value="PAS_fold_3"/>
</dbReference>